<dbReference type="InterPro" id="IPR048258">
    <property type="entry name" value="Cyclins_cyclin-box"/>
</dbReference>
<evidence type="ECO:0000256" key="3">
    <source>
        <dbReference type="ARBA" id="ARBA00023127"/>
    </source>
</evidence>
<evidence type="ECO:0000313" key="8">
    <source>
        <dbReference type="EMBL" id="KAF2834291.1"/>
    </source>
</evidence>
<comment type="similarity">
    <text evidence="1 5">Belongs to the cyclin family.</text>
</comment>
<reference evidence="8" key="1">
    <citation type="journal article" date="2020" name="Stud. Mycol.">
        <title>101 Dothideomycetes genomes: a test case for predicting lifestyles and emergence of pathogens.</title>
        <authorList>
            <person name="Haridas S."/>
            <person name="Albert R."/>
            <person name="Binder M."/>
            <person name="Bloem J."/>
            <person name="Labutti K."/>
            <person name="Salamov A."/>
            <person name="Andreopoulos B."/>
            <person name="Baker S."/>
            <person name="Barry K."/>
            <person name="Bills G."/>
            <person name="Bluhm B."/>
            <person name="Cannon C."/>
            <person name="Castanera R."/>
            <person name="Culley D."/>
            <person name="Daum C."/>
            <person name="Ezra D."/>
            <person name="Gonzalez J."/>
            <person name="Henrissat B."/>
            <person name="Kuo A."/>
            <person name="Liang C."/>
            <person name="Lipzen A."/>
            <person name="Lutzoni F."/>
            <person name="Magnuson J."/>
            <person name="Mondo S."/>
            <person name="Nolan M."/>
            <person name="Ohm R."/>
            <person name="Pangilinan J."/>
            <person name="Park H.-J."/>
            <person name="Ramirez L."/>
            <person name="Alfaro M."/>
            <person name="Sun H."/>
            <person name="Tritt A."/>
            <person name="Yoshinaga Y."/>
            <person name="Zwiers L.-H."/>
            <person name="Turgeon B."/>
            <person name="Goodwin S."/>
            <person name="Spatafora J."/>
            <person name="Crous P."/>
            <person name="Grigoriev I."/>
        </authorList>
    </citation>
    <scope>NUCLEOTIDE SEQUENCE</scope>
    <source>
        <strain evidence="8">CBS 101060</strain>
    </source>
</reference>
<dbReference type="SMART" id="SM01332">
    <property type="entry name" value="Cyclin_C"/>
    <property type="match status" value="1"/>
</dbReference>
<evidence type="ECO:0000256" key="1">
    <source>
        <dbReference type="ARBA" id="ARBA00008742"/>
    </source>
</evidence>
<dbReference type="GO" id="GO:0016538">
    <property type="term" value="F:cyclin-dependent protein serine/threonine kinase regulator activity"/>
    <property type="evidence" value="ECO:0007669"/>
    <property type="project" value="UniProtKB-ARBA"/>
</dbReference>
<feature type="domain" description="Cyclin-like" evidence="6">
    <location>
        <begin position="197"/>
        <end position="277"/>
    </location>
</feature>
<dbReference type="AlphaFoldDB" id="A0A9P4S2M6"/>
<dbReference type="GO" id="GO:0051301">
    <property type="term" value="P:cell division"/>
    <property type="evidence" value="ECO:0007669"/>
    <property type="project" value="UniProtKB-KW"/>
</dbReference>
<sequence>MAYQYPLRSQYGPCDSFFVESDDDGIFAMRTEQRERARIMAKYRQKELGLELSRLTADEYQNDIIDHMEHMESETMPDVNSIDIQTEVQWYMRPYLLDFLIEAHTAFQLLPDTLFLSINLLDRYCSKRVVYKKHYQLVGCAALLIAAKYGDRKDRVPTVRELKSMCCSLYDDEMFTQMEWHVLQTLNWAVGHPTVDAFLELALEEAEEDQELRHMTWFISEMALFHREFVSVRPSVLARSALTLAQCILGRPQPRHSDWSSGYDAGTVLSLSNHLYNPSQILTKKYSSAHLSHVAITVDDFLQRHVQLARRATATPPIEMSVKEPVPVSNVYLAPQTPHKNHGPMVQHGCLTPPITPENEQFGNNNFGKEQRILPHLYPPTPTSQPSTQQMPQMQYHQQYYAPHFIQ</sequence>
<dbReference type="InterPro" id="IPR036915">
    <property type="entry name" value="Cyclin-like_sf"/>
</dbReference>
<gene>
    <name evidence="8" type="ORF">M501DRAFT_944441</name>
</gene>
<name>A0A9P4S2M6_9PEZI</name>
<evidence type="ECO:0000256" key="4">
    <source>
        <dbReference type="ARBA" id="ARBA00023306"/>
    </source>
</evidence>
<protein>
    <recommendedName>
        <fullName evidence="10">Cyclin N-terminal domain-containing protein</fullName>
    </recommendedName>
</protein>
<keyword evidence="2" id="KW-0132">Cell division</keyword>
<evidence type="ECO:0000256" key="2">
    <source>
        <dbReference type="ARBA" id="ARBA00022618"/>
    </source>
</evidence>
<dbReference type="GO" id="GO:0051726">
    <property type="term" value="P:regulation of cell cycle"/>
    <property type="evidence" value="ECO:0007669"/>
    <property type="project" value="UniProtKB-ARBA"/>
</dbReference>
<organism evidence="8 9">
    <name type="scientific">Patellaria atrata CBS 101060</name>
    <dbReference type="NCBI Taxonomy" id="1346257"/>
    <lineage>
        <taxon>Eukaryota</taxon>
        <taxon>Fungi</taxon>
        <taxon>Dikarya</taxon>
        <taxon>Ascomycota</taxon>
        <taxon>Pezizomycotina</taxon>
        <taxon>Dothideomycetes</taxon>
        <taxon>Dothideomycetes incertae sedis</taxon>
        <taxon>Patellariales</taxon>
        <taxon>Patellariaceae</taxon>
        <taxon>Patellaria</taxon>
    </lineage>
</organism>
<dbReference type="FunFam" id="1.10.472.10:FF:000010">
    <property type="entry name" value="G1/S-specific cyclin Cln1"/>
    <property type="match status" value="1"/>
</dbReference>
<dbReference type="EMBL" id="MU006121">
    <property type="protein sequence ID" value="KAF2834291.1"/>
    <property type="molecule type" value="Genomic_DNA"/>
</dbReference>
<accession>A0A9P4S2M6</accession>
<keyword evidence="3 5" id="KW-0195">Cyclin</keyword>
<evidence type="ECO:0000256" key="5">
    <source>
        <dbReference type="RuleBase" id="RU000383"/>
    </source>
</evidence>
<dbReference type="SMART" id="SM00385">
    <property type="entry name" value="CYCLIN"/>
    <property type="match status" value="2"/>
</dbReference>
<dbReference type="Proteomes" id="UP000799429">
    <property type="component" value="Unassembled WGS sequence"/>
</dbReference>
<proteinExistence type="inferred from homology"/>
<dbReference type="Pfam" id="PF02984">
    <property type="entry name" value="Cyclin_C"/>
    <property type="match status" value="1"/>
</dbReference>
<feature type="domain" description="Cyclin C-terminal" evidence="7">
    <location>
        <begin position="193"/>
        <end position="300"/>
    </location>
</feature>
<feature type="domain" description="Cyclin-like" evidence="6">
    <location>
        <begin position="98"/>
        <end position="184"/>
    </location>
</feature>
<evidence type="ECO:0000259" key="6">
    <source>
        <dbReference type="SMART" id="SM00385"/>
    </source>
</evidence>
<dbReference type="Gene3D" id="1.10.472.10">
    <property type="entry name" value="Cyclin-like"/>
    <property type="match status" value="2"/>
</dbReference>
<dbReference type="GO" id="GO:0044843">
    <property type="term" value="P:cell cycle G1/S phase transition"/>
    <property type="evidence" value="ECO:0007669"/>
    <property type="project" value="UniProtKB-ARBA"/>
</dbReference>
<dbReference type="InterPro" id="IPR039361">
    <property type="entry name" value="Cyclin"/>
</dbReference>
<keyword evidence="4" id="KW-0131">Cell cycle</keyword>
<dbReference type="SUPFAM" id="SSF47954">
    <property type="entry name" value="Cyclin-like"/>
    <property type="match status" value="2"/>
</dbReference>
<dbReference type="OrthoDB" id="5590282at2759"/>
<dbReference type="InterPro" id="IPR004367">
    <property type="entry name" value="Cyclin_C-dom"/>
</dbReference>
<dbReference type="PROSITE" id="PS00292">
    <property type="entry name" value="CYCLINS"/>
    <property type="match status" value="1"/>
</dbReference>
<evidence type="ECO:0000259" key="7">
    <source>
        <dbReference type="SMART" id="SM01332"/>
    </source>
</evidence>
<dbReference type="CDD" id="cd20537">
    <property type="entry name" value="CYCLIN_CCNO-like_rpt2"/>
    <property type="match status" value="1"/>
</dbReference>
<dbReference type="CDD" id="cd20559">
    <property type="entry name" value="CYCLIN_ScCLN_like"/>
    <property type="match status" value="1"/>
</dbReference>
<evidence type="ECO:0000313" key="9">
    <source>
        <dbReference type="Proteomes" id="UP000799429"/>
    </source>
</evidence>
<dbReference type="PANTHER" id="PTHR10177">
    <property type="entry name" value="CYCLINS"/>
    <property type="match status" value="1"/>
</dbReference>
<dbReference type="InterPro" id="IPR006671">
    <property type="entry name" value="Cyclin_N"/>
</dbReference>
<keyword evidence="9" id="KW-1185">Reference proteome</keyword>
<dbReference type="Pfam" id="PF00134">
    <property type="entry name" value="Cyclin_N"/>
    <property type="match status" value="1"/>
</dbReference>
<comment type="caution">
    <text evidence="8">The sequence shown here is derived from an EMBL/GenBank/DDBJ whole genome shotgun (WGS) entry which is preliminary data.</text>
</comment>
<evidence type="ECO:0008006" key="10">
    <source>
        <dbReference type="Google" id="ProtNLM"/>
    </source>
</evidence>
<dbReference type="InterPro" id="IPR013763">
    <property type="entry name" value="Cyclin-like_dom"/>
</dbReference>